<dbReference type="EMBL" id="BMAV01023590">
    <property type="protein sequence ID" value="GFY79482.1"/>
    <property type="molecule type" value="Genomic_DNA"/>
</dbReference>
<gene>
    <name evidence="5" type="primary">AVEN_161840_1</name>
    <name evidence="5" type="ORF">TNIN_308991</name>
</gene>
<evidence type="ECO:0000313" key="6">
    <source>
        <dbReference type="Proteomes" id="UP000886998"/>
    </source>
</evidence>
<accession>A0A8X6YWZ3</accession>
<dbReference type="AlphaFoldDB" id="A0A8X6YWZ3"/>
<proteinExistence type="predicted"/>
<feature type="transmembrane region" description="Helical" evidence="4">
    <location>
        <begin position="32"/>
        <end position="54"/>
    </location>
</feature>
<keyword evidence="3 4" id="KW-0472">Membrane</keyword>
<evidence type="ECO:0000256" key="4">
    <source>
        <dbReference type="SAM" id="Phobius"/>
    </source>
</evidence>
<keyword evidence="6" id="KW-1185">Reference proteome</keyword>
<dbReference type="Proteomes" id="UP000886998">
    <property type="component" value="Unassembled WGS sequence"/>
</dbReference>
<protein>
    <submittedName>
        <fullName evidence="5">Amino acid transporter</fullName>
    </submittedName>
</protein>
<keyword evidence="2 4" id="KW-1133">Transmembrane helix</keyword>
<dbReference type="InterPro" id="IPR036458">
    <property type="entry name" value="Na:dicarbo_symporter_sf"/>
</dbReference>
<organism evidence="5 6">
    <name type="scientific">Trichonephila inaurata madagascariensis</name>
    <dbReference type="NCBI Taxonomy" id="2747483"/>
    <lineage>
        <taxon>Eukaryota</taxon>
        <taxon>Metazoa</taxon>
        <taxon>Ecdysozoa</taxon>
        <taxon>Arthropoda</taxon>
        <taxon>Chelicerata</taxon>
        <taxon>Arachnida</taxon>
        <taxon>Araneae</taxon>
        <taxon>Araneomorphae</taxon>
        <taxon>Entelegynae</taxon>
        <taxon>Araneoidea</taxon>
        <taxon>Nephilidae</taxon>
        <taxon>Trichonephila</taxon>
        <taxon>Trichonephila inaurata</taxon>
    </lineage>
</organism>
<evidence type="ECO:0000256" key="1">
    <source>
        <dbReference type="ARBA" id="ARBA00022692"/>
    </source>
</evidence>
<evidence type="ECO:0000256" key="3">
    <source>
        <dbReference type="ARBA" id="ARBA00023136"/>
    </source>
</evidence>
<keyword evidence="1 4" id="KW-0812">Transmembrane</keyword>
<dbReference type="Gene3D" id="1.10.3860.10">
    <property type="entry name" value="Sodium:dicarboxylate symporter"/>
    <property type="match status" value="1"/>
</dbReference>
<name>A0A8X6YWZ3_9ARAC</name>
<reference evidence="5" key="1">
    <citation type="submission" date="2020-08" db="EMBL/GenBank/DDBJ databases">
        <title>Multicomponent nature underlies the extraordinary mechanical properties of spider dragline silk.</title>
        <authorList>
            <person name="Kono N."/>
            <person name="Nakamura H."/>
            <person name="Mori M."/>
            <person name="Yoshida Y."/>
            <person name="Ohtoshi R."/>
            <person name="Malay A.D."/>
            <person name="Moran D.A.P."/>
            <person name="Tomita M."/>
            <person name="Numata K."/>
            <person name="Arakawa K."/>
        </authorList>
    </citation>
    <scope>NUCLEOTIDE SEQUENCE</scope>
</reference>
<evidence type="ECO:0000256" key="2">
    <source>
        <dbReference type="ARBA" id="ARBA00022989"/>
    </source>
</evidence>
<comment type="caution">
    <text evidence="5">The sequence shown here is derived from an EMBL/GenBank/DDBJ whole genome shotgun (WGS) entry which is preliminary data.</text>
</comment>
<evidence type="ECO:0000313" key="5">
    <source>
        <dbReference type="EMBL" id="GFY79482.1"/>
    </source>
</evidence>
<sequence length="91" mass="9757">MCVKIKTKFILLLSYPYQPGVSSLRKGGDARMVAVTIGFFLALSTMSAIMGASAGHLVHPGRKITSGDIQSQSTMSGRRGVILDSMLDLLR</sequence>
<dbReference type="GO" id="GO:0016020">
    <property type="term" value="C:membrane"/>
    <property type="evidence" value="ECO:0007669"/>
    <property type="project" value="InterPro"/>
</dbReference>
<dbReference type="GO" id="GO:0015293">
    <property type="term" value="F:symporter activity"/>
    <property type="evidence" value="ECO:0007669"/>
    <property type="project" value="InterPro"/>
</dbReference>
<dbReference type="OrthoDB" id="6435108at2759"/>